<keyword evidence="2" id="KW-1185">Reference proteome</keyword>
<evidence type="ECO:0000313" key="1">
    <source>
        <dbReference type="EMBL" id="GAA4144003.1"/>
    </source>
</evidence>
<dbReference type="Pfam" id="PF18306">
    <property type="entry name" value="LDcluster4"/>
    <property type="match status" value="1"/>
</dbReference>
<organism evidence="1 2">
    <name type="scientific">Actinomadura keratinilytica</name>
    <dbReference type="NCBI Taxonomy" id="547461"/>
    <lineage>
        <taxon>Bacteria</taxon>
        <taxon>Bacillati</taxon>
        <taxon>Actinomycetota</taxon>
        <taxon>Actinomycetes</taxon>
        <taxon>Streptosporangiales</taxon>
        <taxon>Thermomonosporaceae</taxon>
        <taxon>Actinomadura</taxon>
    </lineage>
</organism>
<dbReference type="EMBL" id="BAABDO010000049">
    <property type="protein sequence ID" value="GAA4144003.1"/>
    <property type="molecule type" value="Genomic_DNA"/>
</dbReference>
<reference evidence="2" key="1">
    <citation type="journal article" date="2019" name="Int. J. Syst. Evol. Microbiol.">
        <title>The Global Catalogue of Microorganisms (GCM) 10K type strain sequencing project: providing services to taxonomists for standard genome sequencing and annotation.</title>
        <authorList>
            <consortium name="The Broad Institute Genomics Platform"/>
            <consortium name="The Broad Institute Genome Sequencing Center for Infectious Disease"/>
            <person name="Wu L."/>
            <person name="Ma J."/>
        </authorList>
    </citation>
    <scope>NUCLEOTIDE SEQUENCE [LARGE SCALE GENOMIC DNA]</scope>
    <source>
        <strain evidence="2">JCM 17316</strain>
    </source>
</reference>
<dbReference type="RefSeq" id="WP_345022405.1">
    <property type="nucleotide sequence ID" value="NZ_BAABDO010000049.1"/>
</dbReference>
<dbReference type="PANTHER" id="PTHR43393">
    <property type="entry name" value="CYTOKININ RIBOSIDE 5'-MONOPHOSPHATE PHOSPHORIBOHYDROLASE"/>
    <property type="match status" value="1"/>
</dbReference>
<protein>
    <recommendedName>
        <fullName evidence="3">TIGR00725 family protein</fullName>
    </recommendedName>
</protein>
<dbReference type="NCBIfam" id="TIGR00725">
    <property type="entry name" value="TIGR00725 family protein"/>
    <property type="match status" value="1"/>
</dbReference>
<dbReference type="PANTHER" id="PTHR43393:SF3">
    <property type="entry name" value="LYSINE DECARBOXYLASE-LIKE PROTEIN"/>
    <property type="match status" value="1"/>
</dbReference>
<dbReference type="Gene3D" id="3.40.50.450">
    <property type="match status" value="1"/>
</dbReference>
<gene>
    <name evidence="1" type="ORF">GCM10022416_34300</name>
</gene>
<dbReference type="InterPro" id="IPR052341">
    <property type="entry name" value="LOG_family_nucleotidases"/>
</dbReference>
<proteinExistence type="predicted"/>
<sequence length="157" mass="15827">MAVQVAVCGPRECSRTEWELAREVGRLLAERGAVVVCGGYGGVMAAVAAGASRAGGVVVGVLSADDRAGACADLTVVLPTGLGEARNNVIVNAADAVIVVGGSWGTLSEVALAVRRGGVPVVQLGGWQVLDEQGRPLEAVRRAATAAEALEVTGLWP</sequence>
<dbReference type="SUPFAM" id="SSF102405">
    <property type="entry name" value="MCP/YpsA-like"/>
    <property type="match status" value="1"/>
</dbReference>
<comment type="caution">
    <text evidence="1">The sequence shown here is derived from an EMBL/GenBank/DDBJ whole genome shotgun (WGS) entry which is preliminary data.</text>
</comment>
<accession>A0ABP7YZA1</accession>
<evidence type="ECO:0000313" key="2">
    <source>
        <dbReference type="Proteomes" id="UP001500266"/>
    </source>
</evidence>
<dbReference type="Proteomes" id="UP001500266">
    <property type="component" value="Unassembled WGS sequence"/>
</dbReference>
<dbReference type="InterPro" id="IPR041164">
    <property type="entry name" value="LDcluster4"/>
</dbReference>
<name>A0ABP7YZA1_9ACTN</name>
<dbReference type="InterPro" id="IPR005268">
    <property type="entry name" value="CHP00725"/>
</dbReference>
<evidence type="ECO:0008006" key="3">
    <source>
        <dbReference type="Google" id="ProtNLM"/>
    </source>
</evidence>